<comment type="caution">
    <text evidence="1">The sequence shown here is derived from an EMBL/GenBank/DDBJ whole genome shotgun (WGS) entry which is preliminary data.</text>
</comment>
<proteinExistence type="predicted"/>
<reference evidence="1 2" key="1">
    <citation type="submission" date="2024-07" db="EMBL/GenBank/DDBJ databases">
        <title>Section-level genome sequencing and comparative genomics of Aspergillus sections Usti and Cavernicolus.</title>
        <authorList>
            <consortium name="Lawrence Berkeley National Laboratory"/>
            <person name="Nybo J.L."/>
            <person name="Vesth T.C."/>
            <person name="Theobald S."/>
            <person name="Frisvad J.C."/>
            <person name="Larsen T.O."/>
            <person name="Kjaerboelling I."/>
            <person name="Rothschild-Mancinelli K."/>
            <person name="Lyhne E.K."/>
            <person name="Kogle M.E."/>
            <person name="Barry K."/>
            <person name="Clum A."/>
            <person name="Na H."/>
            <person name="Ledsgaard L."/>
            <person name="Lin J."/>
            <person name="Lipzen A."/>
            <person name="Kuo A."/>
            <person name="Riley R."/>
            <person name="Mondo S."/>
            <person name="Labutti K."/>
            <person name="Haridas S."/>
            <person name="Pangalinan J."/>
            <person name="Salamov A.A."/>
            <person name="Simmons B.A."/>
            <person name="Magnuson J.K."/>
            <person name="Chen J."/>
            <person name="Drula E."/>
            <person name="Henrissat B."/>
            <person name="Wiebenga A."/>
            <person name="Lubbers R.J."/>
            <person name="Gomes A.C."/>
            <person name="Makela M.R."/>
            <person name="Stajich J."/>
            <person name="Grigoriev I.V."/>
            <person name="Mortensen U.H."/>
            <person name="De Vries R.P."/>
            <person name="Baker S.E."/>
            <person name="Andersen M.R."/>
        </authorList>
    </citation>
    <scope>NUCLEOTIDE SEQUENCE [LARGE SCALE GENOMIC DNA]</scope>
    <source>
        <strain evidence="1 2">CBS 588.65</strain>
    </source>
</reference>
<name>A0ABR4HGA2_9EURO</name>
<sequence>MQVSPNRVTIGRPEDAKLRVRGTSADASFQRQERLGVCKGRNQTQKNGFTAKCCHSTRSNSDKGRNRAAFVPPTPVVVRRPGSHDLCSFGCWRPVNPRGGPYDYLSLVFSHLTLISVREKHDSTHFREYRFIKRFIERSSIVHGWNSDPGTMGPT</sequence>
<gene>
    <name evidence="1" type="ORF">BJX63DRAFT_199216</name>
</gene>
<dbReference type="EMBL" id="JBFXLT010000033">
    <property type="protein sequence ID" value="KAL2814450.1"/>
    <property type="molecule type" value="Genomic_DNA"/>
</dbReference>
<evidence type="ECO:0000313" key="1">
    <source>
        <dbReference type="EMBL" id="KAL2814450.1"/>
    </source>
</evidence>
<evidence type="ECO:0000313" key="2">
    <source>
        <dbReference type="Proteomes" id="UP001610334"/>
    </source>
</evidence>
<keyword evidence="2" id="KW-1185">Reference proteome</keyword>
<protein>
    <submittedName>
        <fullName evidence="1">Uncharacterized protein</fullName>
    </submittedName>
</protein>
<dbReference type="Proteomes" id="UP001610334">
    <property type="component" value="Unassembled WGS sequence"/>
</dbReference>
<organism evidence="1 2">
    <name type="scientific">Aspergillus granulosus</name>
    <dbReference type="NCBI Taxonomy" id="176169"/>
    <lineage>
        <taxon>Eukaryota</taxon>
        <taxon>Fungi</taxon>
        <taxon>Dikarya</taxon>
        <taxon>Ascomycota</taxon>
        <taxon>Pezizomycotina</taxon>
        <taxon>Eurotiomycetes</taxon>
        <taxon>Eurotiomycetidae</taxon>
        <taxon>Eurotiales</taxon>
        <taxon>Aspergillaceae</taxon>
        <taxon>Aspergillus</taxon>
        <taxon>Aspergillus subgen. Nidulantes</taxon>
    </lineage>
</organism>
<accession>A0ABR4HGA2</accession>